<dbReference type="PROSITE" id="PS00092">
    <property type="entry name" value="N6_MTASE"/>
    <property type="match status" value="1"/>
</dbReference>
<comment type="caution">
    <text evidence="8">The sequence shown here is derived from an EMBL/GenBank/DDBJ whole genome shotgun (WGS) entry which is preliminary data.</text>
</comment>
<gene>
    <name evidence="5 8" type="primary">prmC</name>
    <name evidence="8" type="ORF">GOB84_10665</name>
</gene>
<dbReference type="CDD" id="cd02440">
    <property type="entry name" value="AdoMet_MTases"/>
    <property type="match status" value="1"/>
</dbReference>
<dbReference type="GO" id="GO:0102559">
    <property type="term" value="F:peptide chain release factor N(5)-glutamine methyltransferase activity"/>
    <property type="evidence" value="ECO:0007669"/>
    <property type="project" value="UniProtKB-EC"/>
</dbReference>
<dbReference type="InterPro" id="IPR002052">
    <property type="entry name" value="DNA_methylase_N6_adenine_CS"/>
</dbReference>
<evidence type="ECO:0000313" key="8">
    <source>
        <dbReference type="EMBL" id="NHO33009.1"/>
    </source>
</evidence>
<dbReference type="NCBIfam" id="TIGR00536">
    <property type="entry name" value="hemK_fam"/>
    <property type="match status" value="1"/>
</dbReference>
<dbReference type="InterPro" id="IPR019874">
    <property type="entry name" value="RF_methyltr_PrmC"/>
</dbReference>
<dbReference type="NCBIfam" id="TIGR03534">
    <property type="entry name" value="RF_mod_PrmC"/>
    <property type="match status" value="1"/>
</dbReference>
<evidence type="ECO:0000256" key="4">
    <source>
        <dbReference type="ARBA" id="ARBA00048391"/>
    </source>
</evidence>
<comment type="function">
    <text evidence="5">Methylates the class 1 translation termination release factors RF1/PrfA and RF2/PrfB on the glutamine residue of the universally conserved GGQ motif.</text>
</comment>
<feature type="binding site" evidence="5">
    <location>
        <begin position="198"/>
        <end position="201"/>
    </location>
    <ligand>
        <name>substrate</name>
    </ligand>
</feature>
<dbReference type="EMBL" id="WOSW01000019">
    <property type="protein sequence ID" value="NHO33009.1"/>
    <property type="molecule type" value="Genomic_DNA"/>
</dbReference>
<keyword evidence="1 5" id="KW-0489">Methyltransferase</keyword>
<dbReference type="GO" id="GO:0032259">
    <property type="term" value="P:methylation"/>
    <property type="evidence" value="ECO:0007669"/>
    <property type="project" value="UniProtKB-KW"/>
</dbReference>
<keyword evidence="3 5" id="KW-0949">S-adenosyl-L-methionine</keyword>
<name>A0ABX0K9C7_9PROT</name>
<keyword evidence="2 5" id="KW-0808">Transferase</keyword>
<dbReference type="SUPFAM" id="SSF53335">
    <property type="entry name" value="S-adenosyl-L-methionine-dependent methyltransferases"/>
    <property type="match status" value="1"/>
</dbReference>
<keyword evidence="9" id="KW-1185">Reference proteome</keyword>
<dbReference type="InterPro" id="IPR007848">
    <property type="entry name" value="Small_mtfrase_dom"/>
</dbReference>
<evidence type="ECO:0000256" key="1">
    <source>
        <dbReference type="ARBA" id="ARBA00022603"/>
    </source>
</evidence>
<dbReference type="Gene3D" id="1.10.8.10">
    <property type="entry name" value="DNA helicase RuvA subunit, C-terminal domain"/>
    <property type="match status" value="1"/>
</dbReference>
<evidence type="ECO:0000313" key="9">
    <source>
        <dbReference type="Proteomes" id="UP000615326"/>
    </source>
</evidence>
<dbReference type="Gene3D" id="3.40.50.150">
    <property type="entry name" value="Vaccinia Virus protein VP39"/>
    <property type="match status" value="1"/>
</dbReference>
<feature type="binding site" evidence="5">
    <location>
        <begin position="132"/>
        <end position="136"/>
    </location>
    <ligand>
        <name>S-adenosyl-L-methionine</name>
        <dbReference type="ChEBI" id="CHEBI:59789"/>
    </ligand>
</feature>
<dbReference type="PANTHER" id="PTHR18895">
    <property type="entry name" value="HEMK METHYLTRANSFERASE"/>
    <property type="match status" value="1"/>
</dbReference>
<reference evidence="8 9" key="1">
    <citation type="journal article" date="2020" name="Int. J. Syst. Evol. Microbiol.">
        <title>Novel acetic acid bacteria from cider fermentations: Acetobacter conturbans sp. nov. and Acetobacter fallax sp. nov.</title>
        <authorList>
            <person name="Sombolestani A.S."/>
            <person name="Cleenwerck I."/>
            <person name="Cnockaert M."/>
            <person name="Borremans W."/>
            <person name="Wieme A.D."/>
            <person name="De Vuyst L."/>
            <person name="Vandamme P."/>
        </authorList>
    </citation>
    <scope>NUCLEOTIDE SEQUENCE [LARGE SCALE GENOMIC DNA]</scope>
    <source>
        <strain evidence="8 9">LMG 1637</strain>
    </source>
</reference>
<dbReference type="InterPro" id="IPR004556">
    <property type="entry name" value="HemK-like"/>
</dbReference>
<feature type="binding site" evidence="5">
    <location>
        <position position="184"/>
    </location>
    <ligand>
        <name>S-adenosyl-L-methionine</name>
        <dbReference type="ChEBI" id="CHEBI:59789"/>
    </ligand>
</feature>
<feature type="domain" description="Methyltransferase small" evidence="6">
    <location>
        <begin position="111"/>
        <end position="201"/>
    </location>
</feature>
<dbReference type="Pfam" id="PF05175">
    <property type="entry name" value="MTS"/>
    <property type="match status" value="1"/>
</dbReference>
<dbReference type="HAMAP" id="MF_02126">
    <property type="entry name" value="RF_methyltr_PrmC"/>
    <property type="match status" value="1"/>
</dbReference>
<dbReference type="InterPro" id="IPR029063">
    <property type="entry name" value="SAM-dependent_MTases_sf"/>
</dbReference>
<dbReference type="EC" id="2.1.1.297" evidence="5"/>
<feature type="binding site" evidence="5">
    <location>
        <position position="155"/>
    </location>
    <ligand>
        <name>S-adenosyl-L-methionine</name>
        <dbReference type="ChEBI" id="CHEBI:59789"/>
    </ligand>
</feature>
<evidence type="ECO:0000259" key="6">
    <source>
        <dbReference type="Pfam" id="PF05175"/>
    </source>
</evidence>
<feature type="binding site" evidence="5">
    <location>
        <position position="198"/>
    </location>
    <ligand>
        <name>S-adenosyl-L-methionine</name>
        <dbReference type="ChEBI" id="CHEBI:59789"/>
    </ligand>
</feature>
<dbReference type="InterPro" id="IPR050320">
    <property type="entry name" value="N5-glutamine_MTase"/>
</dbReference>
<evidence type="ECO:0000256" key="2">
    <source>
        <dbReference type="ARBA" id="ARBA00022679"/>
    </source>
</evidence>
<comment type="similarity">
    <text evidence="5">Belongs to the protein N5-glutamine methyltransferase family. PrmC subfamily.</text>
</comment>
<evidence type="ECO:0000259" key="7">
    <source>
        <dbReference type="Pfam" id="PF17827"/>
    </source>
</evidence>
<sequence length="291" mass="30302">MISESFIARPPSSGTVAGFIAWGTGELAASGIEGARREARLLLEIAYGMTTGWQLGHGDAAIEDAGAFSELVARRARGEPVAHLAGRTGFWTLDLAVSVDTLIPRADSETLIEALLAQRPDRGSVRSVLDLGTGTGCLLLAALSEYTLATGLGVDRVPQAVALAAANARANGLSDRCSFVAGRWDNAISARFDVVLSNPPYIPSGDIPGLMRDVADYEPVSALDGGADGLDDYRILVPALRRLLAPGGVGIFEIGIGQDETVPALGRAAGLRVEDVRCDAGGHPRAVVFVM</sequence>
<evidence type="ECO:0000256" key="5">
    <source>
        <dbReference type="HAMAP-Rule" id="MF_02126"/>
    </source>
</evidence>
<dbReference type="Proteomes" id="UP000615326">
    <property type="component" value="Unassembled WGS sequence"/>
</dbReference>
<proteinExistence type="inferred from homology"/>
<dbReference type="PANTHER" id="PTHR18895:SF74">
    <property type="entry name" value="MTRF1L RELEASE FACTOR GLUTAMINE METHYLTRANSFERASE"/>
    <property type="match status" value="1"/>
</dbReference>
<feature type="domain" description="Release factor glutamine methyltransferase N-terminal" evidence="7">
    <location>
        <begin position="20"/>
        <end position="86"/>
    </location>
</feature>
<evidence type="ECO:0000256" key="3">
    <source>
        <dbReference type="ARBA" id="ARBA00022691"/>
    </source>
</evidence>
<comment type="catalytic activity">
    <reaction evidence="4 5">
        <text>L-glutaminyl-[peptide chain release factor] + S-adenosyl-L-methionine = N(5)-methyl-L-glutaminyl-[peptide chain release factor] + S-adenosyl-L-homocysteine + H(+)</text>
        <dbReference type="Rhea" id="RHEA:42896"/>
        <dbReference type="Rhea" id="RHEA-COMP:10271"/>
        <dbReference type="Rhea" id="RHEA-COMP:10272"/>
        <dbReference type="ChEBI" id="CHEBI:15378"/>
        <dbReference type="ChEBI" id="CHEBI:30011"/>
        <dbReference type="ChEBI" id="CHEBI:57856"/>
        <dbReference type="ChEBI" id="CHEBI:59789"/>
        <dbReference type="ChEBI" id="CHEBI:61891"/>
        <dbReference type="EC" id="2.1.1.297"/>
    </reaction>
</comment>
<accession>A0ABX0K9C7</accession>
<organism evidence="8 9">
    <name type="scientific">Acetobacter fallax</name>
    <dbReference type="NCBI Taxonomy" id="1737473"/>
    <lineage>
        <taxon>Bacteria</taxon>
        <taxon>Pseudomonadati</taxon>
        <taxon>Pseudomonadota</taxon>
        <taxon>Alphaproteobacteria</taxon>
        <taxon>Acetobacterales</taxon>
        <taxon>Acetobacteraceae</taxon>
        <taxon>Acetobacter</taxon>
    </lineage>
</organism>
<protein>
    <recommendedName>
        <fullName evidence="5">Release factor glutamine methyltransferase</fullName>
        <shortName evidence="5">RF MTase</shortName>
        <ecNumber evidence="5">2.1.1.297</ecNumber>
    </recommendedName>
    <alternativeName>
        <fullName evidence="5">N5-glutamine methyltransferase PrmC</fullName>
    </alternativeName>
    <alternativeName>
        <fullName evidence="5">Protein-(glutamine-N5) MTase PrmC</fullName>
    </alternativeName>
    <alternativeName>
        <fullName evidence="5">Protein-glutamine N-methyltransferase PrmC</fullName>
    </alternativeName>
</protein>
<dbReference type="InterPro" id="IPR040758">
    <property type="entry name" value="PrmC_N"/>
</dbReference>
<dbReference type="Pfam" id="PF17827">
    <property type="entry name" value="PrmC_N"/>
    <property type="match status" value="1"/>
</dbReference>